<dbReference type="AlphaFoldDB" id="A0A1H8DW32"/>
<name>A0A1H8DW32_9SPHN</name>
<keyword evidence="4" id="KW-1185">Reference proteome</keyword>
<protein>
    <recommendedName>
        <fullName evidence="5">PRC-barrel domain-containing protein</fullName>
    </recommendedName>
</protein>
<keyword evidence="2" id="KW-0732">Signal</keyword>
<evidence type="ECO:0000313" key="3">
    <source>
        <dbReference type="EMBL" id="SEN11482.1"/>
    </source>
</evidence>
<proteinExistence type="predicted"/>
<accession>A0A1H8DW32</accession>
<gene>
    <name evidence="3" type="ORF">SAMN05192583_2081</name>
</gene>
<reference evidence="4" key="1">
    <citation type="submission" date="2016-10" db="EMBL/GenBank/DDBJ databases">
        <authorList>
            <person name="Varghese N."/>
            <person name="Submissions S."/>
        </authorList>
    </citation>
    <scope>NUCLEOTIDE SEQUENCE [LARGE SCALE GENOMIC DNA]</scope>
    <source>
        <strain evidence="4">S6-262</strain>
    </source>
</reference>
<dbReference type="Proteomes" id="UP000199206">
    <property type="component" value="Unassembled WGS sequence"/>
</dbReference>
<feature type="compositionally biased region" description="Basic and acidic residues" evidence="1">
    <location>
        <begin position="44"/>
        <end position="60"/>
    </location>
</feature>
<sequence>MKVVACAAMGVMFAFSSGVSAQIPVGTPGGMPTGAGLGSGLSAHDGDRDGGIADQVDRARQNQNTSRAPGKASNGGVAAAADLVTGASVFDRRGKQVGSIQAVSGASVVVAADGGAVAVPAEAFGKGSKGLMIDLTKAEFDKLVAGATGGK</sequence>
<feature type="signal peptide" evidence="2">
    <location>
        <begin position="1"/>
        <end position="21"/>
    </location>
</feature>
<organism evidence="3 4">
    <name type="scientific">Sphingomonas gellani</name>
    <dbReference type="NCBI Taxonomy" id="1166340"/>
    <lineage>
        <taxon>Bacteria</taxon>
        <taxon>Pseudomonadati</taxon>
        <taxon>Pseudomonadota</taxon>
        <taxon>Alphaproteobacteria</taxon>
        <taxon>Sphingomonadales</taxon>
        <taxon>Sphingomonadaceae</taxon>
        <taxon>Sphingomonas</taxon>
    </lineage>
</organism>
<evidence type="ECO:0008006" key="5">
    <source>
        <dbReference type="Google" id="ProtNLM"/>
    </source>
</evidence>
<feature type="region of interest" description="Disordered" evidence="1">
    <location>
        <begin position="34"/>
        <end position="76"/>
    </location>
</feature>
<feature type="chain" id="PRO_5011497334" description="PRC-barrel domain-containing protein" evidence="2">
    <location>
        <begin position="22"/>
        <end position="151"/>
    </location>
</feature>
<evidence type="ECO:0000256" key="1">
    <source>
        <dbReference type="SAM" id="MobiDB-lite"/>
    </source>
</evidence>
<evidence type="ECO:0000256" key="2">
    <source>
        <dbReference type="SAM" id="SignalP"/>
    </source>
</evidence>
<dbReference type="EMBL" id="FOCF01000004">
    <property type="protein sequence ID" value="SEN11482.1"/>
    <property type="molecule type" value="Genomic_DNA"/>
</dbReference>
<evidence type="ECO:0000313" key="4">
    <source>
        <dbReference type="Proteomes" id="UP000199206"/>
    </source>
</evidence>